<comment type="caution">
    <text evidence="1">The sequence shown here is derived from an EMBL/GenBank/DDBJ whole genome shotgun (WGS) entry which is preliminary data.</text>
</comment>
<organism evidence="1 2">
    <name type="scientific">Phytohabitans houttuyneae</name>
    <dbReference type="NCBI Taxonomy" id="1076126"/>
    <lineage>
        <taxon>Bacteria</taxon>
        <taxon>Bacillati</taxon>
        <taxon>Actinomycetota</taxon>
        <taxon>Actinomycetes</taxon>
        <taxon>Micromonosporales</taxon>
        <taxon>Micromonosporaceae</taxon>
    </lineage>
</organism>
<proteinExistence type="predicted"/>
<dbReference type="EMBL" id="BLPF01000001">
    <property type="protein sequence ID" value="GFJ79410.1"/>
    <property type="molecule type" value="Genomic_DNA"/>
</dbReference>
<evidence type="ECO:0000313" key="1">
    <source>
        <dbReference type="EMBL" id="GFJ79410.1"/>
    </source>
</evidence>
<name>A0A6V8K7B3_9ACTN</name>
<accession>A0A6V8K7B3</accession>
<reference evidence="1 2" key="1">
    <citation type="submission" date="2020-03" db="EMBL/GenBank/DDBJ databases">
        <title>Whole genome shotgun sequence of Phytohabitans houttuyneae NBRC 108639.</title>
        <authorList>
            <person name="Komaki H."/>
            <person name="Tamura T."/>
        </authorList>
    </citation>
    <scope>NUCLEOTIDE SEQUENCE [LARGE SCALE GENOMIC DNA]</scope>
    <source>
        <strain evidence="1 2">NBRC 108639</strain>
    </source>
</reference>
<sequence length="162" mass="16911">MAKNAVAIIPPGITLDDALAAMRGMASAYPEHTLSLGNDPERGGMVIWHDATAAPAVERQAQARGEVALGVDEPGDLLAHAFLAASEQDDDAIKAMCAGMIAILENSGGPGNYVTYTLEHDELGRYAVTVQRCGGKTPAERIAELEERLVAATAAPMNGEGR</sequence>
<keyword evidence="2" id="KW-1185">Reference proteome</keyword>
<dbReference type="AlphaFoldDB" id="A0A6V8K7B3"/>
<evidence type="ECO:0000313" key="2">
    <source>
        <dbReference type="Proteomes" id="UP000482800"/>
    </source>
</evidence>
<dbReference type="RefSeq" id="WP_173056950.1">
    <property type="nucleotide sequence ID" value="NZ_BAABGO010000001.1"/>
</dbReference>
<gene>
    <name evidence="1" type="ORF">Phou_035900</name>
</gene>
<dbReference type="Proteomes" id="UP000482800">
    <property type="component" value="Unassembled WGS sequence"/>
</dbReference>
<protein>
    <submittedName>
        <fullName evidence="1">Uncharacterized protein</fullName>
    </submittedName>
</protein>
<reference evidence="1 2" key="2">
    <citation type="submission" date="2020-03" db="EMBL/GenBank/DDBJ databases">
        <authorList>
            <person name="Ichikawa N."/>
            <person name="Kimura A."/>
            <person name="Kitahashi Y."/>
            <person name="Uohara A."/>
        </authorList>
    </citation>
    <scope>NUCLEOTIDE SEQUENCE [LARGE SCALE GENOMIC DNA]</scope>
    <source>
        <strain evidence="1 2">NBRC 108639</strain>
    </source>
</reference>